<protein>
    <recommendedName>
        <fullName evidence="3">CopG family transcriptional regulator</fullName>
    </recommendedName>
</protein>
<evidence type="ECO:0000313" key="1">
    <source>
        <dbReference type="EMBL" id="MEF3077419.1"/>
    </source>
</evidence>
<evidence type="ECO:0008006" key="3">
    <source>
        <dbReference type="Google" id="ProtNLM"/>
    </source>
</evidence>
<organism evidence="1 2">
    <name type="scientific">Winogradskyella poriferorum</name>
    <dbReference type="NCBI Taxonomy" id="307627"/>
    <lineage>
        <taxon>Bacteria</taxon>
        <taxon>Pseudomonadati</taxon>
        <taxon>Bacteroidota</taxon>
        <taxon>Flavobacteriia</taxon>
        <taxon>Flavobacteriales</taxon>
        <taxon>Flavobacteriaceae</taxon>
        <taxon>Winogradskyella</taxon>
    </lineage>
</organism>
<dbReference type="Proteomes" id="UP001356704">
    <property type="component" value="Unassembled WGS sequence"/>
</dbReference>
<accession>A0ABU7W0G2</accession>
<dbReference type="RefSeq" id="WP_331808260.1">
    <property type="nucleotide sequence ID" value="NZ_JAZHOU010000001.1"/>
</dbReference>
<reference evidence="1 2" key="1">
    <citation type="submission" date="2024-02" db="EMBL/GenBank/DDBJ databases">
        <title>Winogradskyella poriferorum JCM 12885.</title>
        <authorList>
            <person name="Zhang D.-F."/>
            <person name="Fu Z.-Y."/>
        </authorList>
    </citation>
    <scope>NUCLEOTIDE SEQUENCE [LARGE SCALE GENOMIC DNA]</scope>
    <source>
        <strain evidence="1 2">JCM 12885</strain>
    </source>
</reference>
<comment type="caution">
    <text evidence="1">The sequence shown here is derived from an EMBL/GenBank/DDBJ whole genome shotgun (WGS) entry which is preliminary data.</text>
</comment>
<evidence type="ECO:0000313" key="2">
    <source>
        <dbReference type="Proteomes" id="UP001356704"/>
    </source>
</evidence>
<sequence length="171" mass="20231">METKISIRVDEFTKNQLETFAQNESKTLSTYVRELLNDHVRLDLYEDEYEVLESYVPSEYPKEYCIDIKPEFEKSYGFTFLLTWLFAKGMNNTCTCSKDNLRDLKVLVESVIEFSSFSNELKMEFVKVLNDINRVLVEANNSSKQFYFSIANHQGSFNYYLLMSEVWSVKY</sequence>
<proteinExistence type="predicted"/>
<gene>
    <name evidence="1" type="ORF">V1468_00255</name>
</gene>
<dbReference type="EMBL" id="JAZHOU010000001">
    <property type="protein sequence ID" value="MEF3077419.1"/>
    <property type="molecule type" value="Genomic_DNA"/>
</dbReference>
<keyword evidence="2" id="KW-1185">Reference proteome</keyword>
<name>A0ABU7W0G2_9FLAO</name>